<gene>
    <name evidence="3" type="ORF">HGA08_29435</name>
</gene>
<reference evidence="3 4" key="1">
    <citation type="submission" date="2020-04" db="EMBL/GenBank/DDBJ databases">
        <title>MicrobeNet Type strains.</title>
        <authorList>
            <person name="Nicholson A.C."/>
        </authorList>
    </citation>
    <scope>NUCLEOTIDE SEQUENCE [LARGE SCALE GENOMIC DNA]</scope>
    <source>
        <strain evidence="3 4">JCM 12354</strain>
    </source>
</reference>
<dbReference type="AlphaFoldDB" id="A0A846Y532"/>
<dbReference type="RefSeq" id="WP_067879903.1">
    <property type="nucleotide sequence ID" value="NZ_JAAXOP010000027.1"/>
</dbReference>
<evidence type="ECO:0000313" key="4">
    <source>
        <dbReference type="Proteomes" id="UP000565711"/>
    </source>
</evidence>
<dbReference type="Pfam" id="PF03779">
    <property type="entry name" value="SPW"/>
    <property type="match status" value="1"/>
</dbReference>
<feature type="transmembrane region" description="Helical" evidence="1">
    <location>
        <begin position="68"/>
        <end position="89"/>
    </location>
</feature>
<evidence type="ECO:0000313" key="3">
    <source>
        <dbReference type="EMBL" id="NKY54313.1"/>
    </source>
</evidence>
<proteinExistence type="predicted"/>
<protein>
    <submittedName>
        <fullName evidence="3">SPW repeat protein</fullName>
    </submittedName>
</protein>
<evidence type="ECO:0000256" key="1">
    <source>
        <dbReference type="SAM" id="Phobius"/>
    </source>
</evidence>
<dbReference type="Proteomes" id="UP000565711">
    <property type="component" value="Unassembled WGS sequence"/>
</dbReference>
<feature type="domain" description="SPW repeat-containing integral membrane" evidence="2">
    <location>
        <begin position="35"/>
        <end position="137"/>
    </location>
</feature>
<keyword evidence="1" id="KW-0472">Membrane</keyword>
<dbReference type="EMBL" id="JAAXOP010000027">
    <property type="protein sequence ID" value="NKY54313.1"/>
    <property type="molecule type" value="Genomic_DNA"/>
</dbReference>
<name>A0A846Y532_9NOCA</name>
<feature type="transmembrane region" description="Helical" evidence="1">
    <location>
        <begin position="127"/>
        <end position="147"/>
    </location>
</feature>
<feature type="transmembrane region" description="Helical" evidence="1">
    <location>
        <begin position="26"/>
        <end position="48"/>
    </location>
</feature>
<keyword evidence="1" id="KW-0812">Transmembrane</keyword>
<organism evidence="3 4">
    <name type="scientific">Nocardia vermiculata</name>
    <dbReference type="NCBI Taxonomy" id="257274"/>
    <lineage>
        <taxon>Bacteria</taxon>
        <taxon>Bacillati</taxon>
        <taxon>Actinomycetota</taxon>
        <taxon>Actinomycetes</taxon>
        <taxon>Mycobacteriales</taxon>
        <taxon>Nocardiaceae</taxon>
        <taxon>Nocardia</taxon>
    </lineage>
</organism>
<keyword evidence="4" id="KW-1185">Reference proteome</keyword>
<keyword evidence="1" id="KW-1133">Transmembrane helix</keyword>
<evidence type="ECO:0000259" key="2">
    <source>
        <dbReference type="Pfam" id="PF03779"/>
    </source>
</evidence>
<accession>A0A846Y532</accession>
<comment type="caution">
    <text evidence="3">The sequence shown here is derived from an EMBL/GenBank/DDBJ whole genome shotgun (WGS) entry which is preliminary data.</text>
</comment>
<dbReference type="InterPro" id="IPR005530">
    <property type="entry name" value="SPW"/>
</dbReference>
<feature type="transmembrane region" description="Helical" evidence="1">
    <location>
        <begin position="96"/>
        <end position="115"/>
    </location>
</feature>
<sequence>MANVSRHLDFTDHPDAVEIRERHDRILAAPQAVAVDGLLMLAGLYLVISPWVVATFPVAGAAGGLSRLAVINLIVGIAVAGVGLALVVAPERCHRLSWTLVPMGIWMLLTPWVVGPSTAAVIWNNEWTGGIITALGLVATGMLAAGMRKRRTTAPTRVERDMVAG</sequence>